<protein>
    <submittedName>
        <fullName evidence="2">Uncharacterized protein</fullName>
    </submittedName>
</protein>
<gene>
    <name evidence="2" type="ORF">MBOE_25790</name>
</gene>
<dbReference type="EMBL" id="AP022579">
    <property type="protein sequence ID" value="BBX90930.1"/>
    <property type="molecule type" value="Genomic_DNA"/>
</dbReference>
<sequence length="188" mass="18760">MLANVQRVWGATPCTQKRWVPMRKSTRFVSACVGAPVAALCFGAGTAWATPSANSSTPHVDTGGVAVSAGGHDVVQVGSSSANTSGRSVAVAFDLPGQNPSTATANGDRNFALAINGSTATANGNDNDVRAAFGSTNHVTGNNNTSYAIPGSHSTVTGDNNFAAALCGGNVNISGQGQRVTSAPCVGH</sequence>
<proteinExistence type="predicted"/>
<dbReference type="Proteomes" id="UP000466683">
    <property type="component" value="Chromosome"/>
</dbReference>
<accession>A0ABM7IVQ0</accession>
<keyword evidence="1" id="KW-0732">Signal</keyword>
<name>A0ABM7IVQ0_9MYCO</name>
<keyword evidence="3" id="KW-1185">Reference proteome</keyword>
<reference evidence="2 3" key="1">
    <citation type="journal article" date="2019" name="Emerg. Microbes Infect.">
        <title>Comprehensive subspecies identification of 175 nontuberculous mycobacteria species based on 7547 genomic profiles.</title>
        <authorList>
            <person name="Matsumoto Y."/>
            <person name="Kinjo T."/>
            <person name="Motooka D."/>
            <person name="Nabeya D."/>
            <person name="Jung N."/>
            <person name="Uechi K."/>
            <person name="Horii T."/>
            <person name="Iida T."/>
            <person name="Fujita J."/>
            <person name="Nakamura S."/>
        </authorList>
    </citation>
    <scope>NUCLEOTIDE SEQUENCE [LARGE SCALE GENOMIC DNA]</scope>
    <source>
        <strain evidence="2 3">JCM 15653</strain>
    </source>
</reference>
<evidence type="ECO:0000313" key="3">
    <source>
        <dbReference type="Proteomes" id="UP000466683"/>
    </source>
</evidence>
<feature type="chain" id="PRO_5045709599" evidence="1">
    <location>
        <begin position="50"/>
        <end position="188"/>
    </location>
</feature>
<organism evidence="2 3">
    <name type="scientific">Mycolicibacterium boenickei</name>
    <dbReference type="NCBI Taxonomy" id="146017"/>
    <lineage>
        <taxon>Bacteria</taxon>
        <taxon>Bacillati</taxon>
        <taxon>Actinomycetota</taxon>
        <taxon>Actinomycetes</taxon>
        <taxon>Mycobacteriales</taxon>
        <taxon>Mycobacteriaceae</taxon>
        <taxon>Mycolicibacterium</taxon>
    </lineage>
</organism>
<evidence type="ECO:0000313" key="2">
    <source>
        <dbReference type="EMBL" id="BBX90930.1"/>
    </source>
</evidence>
<feature type="signal peptide" evidence="1">
    <location>
        <begin position="1"/>
        <end position="49"/>
    </location>
</feature>
<evidence type="ECO:0000256" key="1">
    <source>
        <dbReference type="SAM" id="SignalP"/>
    </source>
</evidence>